<gene>
    <name evidence="1" type="ORF">RZN05_09415</name>
</gene>
<organism evidence="1 2">
    <name type="scientific">Sphingomonas agrestis</name>
    <dbReference type="NCBI Taxonomy" id="3080540"/>
    <lineage>
        <taxon>Bacteria</taxon>
        <taxon>Pseudomonadati</taxon>
        <taxon>Pseudomonadota</taxon>
        <taxon>Alphaproteobacteria</taxon>
        <taxon>Sphingomonadales</taxon>
        <taxon>Sphingomonadaceae</taxon>
        <taxon>Sphingomonas</taxon>
    </lineage>
</organism>
<dbReference type="EMBL" id="JAWJEJ010000001">
    <property type="protein sequence ID" value="MDV3457199.1"/>
    <property type="molecule type" value="Genomic_DNA"/>
</dbReference>
<evidence type="ECO:0000313" key="1">
    <source>
        <dbReference type="EMBL" id="MDV3457199.1"/>
    </source>
</evidence>
<evidence type="ECO:0000313" key="2">
    <source>
        <dbReference type="Proteomes" id="UP001273531"/>
    </source>
</evidence>
<dbReference type="RefSeq" id="WP_317226357.1">
    <property type="nucleotide sequence ID" value="NZ_JAWJEJ010000001.1"/>
</dbReference>
<proteinExistence type="predicted"/>
<comment type="caution">
    <text evidence="1">The sequence shown here is derived from an EMBL/GenBank/DDBJ whole genome shotgun (WGS) entry which is preliminary data.</text>
</comment>
<protein>
    <recommendedName>
        <fullName evidence="3">DUF4148 domain-containing protein</fullName>
    </recommendedName>
</protein>
<reference evidence="1 2" key="1">
    <citation type="submission" date="2023-10" db="EMBL/GenBank/DDBJ databases">
        <title>Sphingomonas sp. HF-S4 16S ribosomal RNA gene Genome sequencing and assembly.</title>
        <authorList>
            <person name="Lee H."/>
        </authorList>
    </citation>
    <scope>NUCLEOTIDE SEQUENCE [LARGE SCALE GENOMIC DNA]</scope>
    <source>
        <strain evidence="1 2">HF-S4</strain>
    </source>
</reference>
<accession>A0ABU3Y7D3</accession>
<evidence type="ECO:0008006" key="3">
    <source>
        <dbReference type="Google" id="ProtNLM"/>
    </source>
</evidence>
<keyword evidence="2" id="KW-1185">Reference proteome</keyword>
<name>A0ABU3Y7D3_9SPHN</name>
<dbReference type="Proteomes" id="UP001273531">
    <property type="component" value="Unassembled WGS sequence"/>
</dbReference>
<sequence>MRWLAIGTGVLVVFAAPASAQISGSMRGLSGSPSFRGDILADVPGDAARTQRVAIGRELGGLRDDIHDAREAGQLSRREARALRREGLRIEAVSSRYARGGYSDAETAMLRGRTEALRSAIAAKRTQGLGR</sequence>